<accession>K0T8I4</accession>
<evidence type="ECO:0000313" key="2">
    <source>
        <dbReference type="Proteomes" id="UP000266841"/>
    </source>
</evidence>
<name>K0T8I4_THAOC</name>
<reference evidence="1 2" key="1">
    <citation type="journal article" date="2012" name="Genome Biol.">
        <title>Genome and low-iron response of an oceanic diatom adapted to chronic iron limitation.</title>
        <authorList>
            <person name="Lommer M."/>
            <person name="Specht M."/>
            <person name="Roy A.S."/>
            <person name="Kraemer L."/>
            <person name="Andreson R."/>
            <person name="Gutowska M.A."/>
            <person name="Wolf J."/>
            <person name="Bergner S.V."/>
            <person name="Schilhabel M.B."/>
            <person name="Klostermeier U.C."/>
            <person name="Beiko R.G."/>
            <person name="Rosenstiel P."/>
            <person name="Hippler M."/>
            <person name="Laroche J."/>
        </authorList>
    </citation>
    <scope>NUCLEOTIDE SEQUENCE [LARGE SCALE GENOMIC DNA]</scope>
    <source>
        <strain evidence="1 2">CCMP1005</strain>
    </source>
</reference>
<dbReference type="Proteomes" id="UP000266841">
    <property type="component" value="Unassembled WGS sequence"/>
</dbReference>
<comment type="caution">
    <text evidence="1">The sequence shown here is derived from an EMBL/GenBank/DDBJ whole genome shotgun (WGS) entry which is preliminary data.</text>
</comment>
<proteinExistence type="predicted"/>
<dbReference type="AlphaFoldDB" id="K0T8I4"/>
<gene>
    <name evidence="1" type="ORF">THAOC_12271</name>
</gene>
<evidence type="ECO:0000313" key="1">
    <source>
        <dbReference type="EMBL" id="EJK66777.1"/>
    </source>
</evidence>
<protein>
    <submittedName>
        <fullName evidence="1">Uncharacterized protein</fullName>
    </submittedName>
</protein>
<sequence>MPTPTDMKFYSLRSVQSLKILNPCILPCIWAPGLHRRILFTVHEREAVSVCRYVEGLRVPFLDASCISPLLVVGGIVCTGR</sequence>
<keyword evidence="2" id="KW-1185">Reference proteome</keyword>
<organism evidence="1 2">
    <name type="scientific">Thalassiosira oceanica</name>
    <name type="common">Marine diatom</name>
    <dbReference type="NCBI Taxonomy" id="159749"/>
    <lineage>
        <taxon>Eukaryota</taxon>
        <taxon>Sar</taxon>
        <taxon>Stramenopiles</taxon>
        <taxon>Ochrophyta</taxon>
        <taxon>Bacillariophyta</taxon>
        <taxon>Coscinodiscophyceae</taxon>
        <taxon>Thalassiosirophycidae</taxon>
        <taxon>Thalassiosirales</taxon>
        <taxon>Thalassiosiraceae</taxon>
        <taxon>Thalassiosira</taxon>
    </lineage>
</organism>
<dbReference type="EMBL" id="AGNL01014290">
    <property type="protein sequence ID" value="EJK66777.1"/>
    <property type="molecule type" value="Genomic_DNA"/>
</dbReference>